<evidence type="ECO:0000313" key="1">
    <source>
        <dbReference type="EMBL" id="MBW88693.1"/>
    </source>
</evidence>
<accession>A0A2P2J5C5</accession>
<protein>
    <submittedName>
        <fullName evidence="1">Uncharacterized protein</fullName>
    </submittedName>
</protein>
<name>A0A2P2J5C5_RHIMU</name>
<dbReference type="AlphaFoldDB" id="A0A2P2J5C5"/>
<dbReference type="EMBL" id="GGEC01008210">
    <property type="protein sequence ID" value="MBW88693.1"/>
    <property type="molecule type" value="Transcribed_RNA"/>
</dbReference>
<reference evidence="1" key="1">
    <citation type="submission" date="2018-02" db="EMBL/GenBank/DDBJ databases">
        <title>Rhizophora mucronata_Transcriptome.</title>
        <authorList>
            <person name="Meera S.P."/>
            <person name="Sreeshan A."/>
            <person name="Augustine A."/>
        </authorList>
    </citation>
    <scope>NUCLEOTIDE SEQUENCE</scope>
    <source>
        <tissue evidence="1">Leaf</tissue>
    </source>
</reference>
<sequence length="72" mass="7908">MPDASGIVGFGSSIGLRQVSGSSRWPLTSLLLLQFSSSEFLLSVLTFSWFTCLSLFSESLPVLLLKAWFSNF</sequence>
<proteinExistence type="predicted"/>
<organism evidence="1">
    <name type="scientific">Rhizophora mucronata</name>
    <name type="common">Asiatic mangrove</name>
    <dbReference type="NCBI Taxonomy" id="61149"/>
    <lineage>
        <taxon>Eukaryota</taxon>
        <taxon>Viridiplantae</taxon>
        <taxon>Streptophyta</taxon>
        <taxon>Embryophyta</taxon>
        <taxon>Tracheophyta</taxon>
        <taxon>Spermatophyta</taxon>
        <taxon>Magnoliopsida</taxon>
        <taxon>eudicotyledons</taxon>
        <taxon>Gunneridae</taxon>
        <taxon>Pentapetalae</taxon>
        <taxon>rosids</taxon>
        <taxon>fabids</taxon>
        <taxon>Malpighiales</taxon>
        <taxon>Rhizophoraceae</taxon>
        <taxon>Rhizophora</taxon>
    </lineage>
</organism>